<reference evidence="1 2" key="1">
    <citation type="submission" date="2018-09" db="EMBL/GenBank/DDBJ databases">
        <title>Genomic investigation of the strawberry pathogen Phytophthora fragariae indicates pathogenicity is determined by transcriptional variation in three key races.</title>
        <authorList>
            <person name="Adams T.M."/>
            <person name="Armitage A.D."/>
            <person name="Sobczyk M.K."/>
            <person name="Bates H.J."/>
            <person name="Dunwell J.M."/>
            <person name="Nellist C.F."/>
            <person name="Harrison R.J."/>
        </authorList>
    </citation>
    <scope>NUCLEOTIDE SEQUENCE [LARGE SCALE GENOMIC DNA]</scope>
    <source>
        <strain evidence="1 2">SCRP324</strain>
    </source>
</reference>
<dbReference type="Proteomes" id="UP000435112">
    <property type="component" value="Unassembled WGS sequence"/>
</dbReference>
<evidence type="ECO:0000313" key="2">
    <source>
        <dbReference type="Proteomes" id="UP000435112"/>
    </source>
</evidence>
<dbReference type="OrthoDB" id="10277893at2759"/>
<sequence>MTGQAGIRGFLPGVDAVDLTAKAREHPSLSDVMEMYLVAHKEAAELEVEGGQLL</sequence>
<protein>
    <submittedName>
        <fullName evidence="1">Uncharacterized protein</fullName>
    </submittedName>
</protein>
<evidence type="ECO:0000313" key="1">
    <source>
        <dbReference type="EMBL" id="KAE9021234.1"/>
    </source>
</evidence>
<gene>
    <name evidence="1" type="ORF">PR002_g12299</name>
</gene>
<name>A0A6A3LYA0_9STRA</name>
<organism evidence="1 2">
    <name type="scientific">Phytophthora rubi</name>
    <dbReference type="NCBI Taxonomy" id="129364"/>
    <lineage>
        <taxon>Eukaryota</taxon>
        <taxon>Sar</taxon>
        <taxon>Stramenopiles</taxon>
        <taxon>Oomycota</taxon>
        <taxon>Peronosporomycetes</taxon>
        <taxon>Peronosporales</taxon>
        <taxon>Peronosporaceae</taxon>
        <taxon>Phytophthora</taxon>
    </lineage>
</organism>
<dbReference type="AlphaFoldDB" id="A0A6A3LYA0"/>
<dbReference type="EMBL" id="QXFU01000769">
    <property type="protein sequence ID" value="KAE9021234.1"/>
    <property type="molecule type" value="Genomic_DNA"/>
</dbReference>
<proteinExistence type="predicted"/>
<accession>A0A6A3LYA0</accession>
<comment type="caution">
    <text evidence="1">The sequence shown here is derived from an EMBL/GenBank/DDBJ whole genome shotgun (WGS) entry which is preliminary data.</text>
</comment>